<evidence type="ECO:0000313" key="8">
    <source>
        <dbReference type="Proteomes" id="UP000237968"/>
    </source>
</evidence>
<dbReference type="InterPro" id="IPR050330">
    <property type="entry name" value="Bact_OuterMem_StrucFunc"/>
</dbReference>
<evidence type="ECO:0000256" key="5">
    <source>
        <dbReference type="SAM" id="SignalP"/>
    </source>
</evidence>
<evidence type="ECO:0000259" key="6">
    <source>
        <dbReference type="PROSITE" id="PS51123"/>
    </source>
</evidence>
<keyword evidence="8" id="KW-1185">Reference proteome</keyword>
<name>A0A2S9Y8C9_9BACT</name>
<dbReference type="AlphaFoldDB" id="A0A2S9Y8C9"/>
<organism evidence="7 8">
    <name type="scientific">Enhygromyxa salina</name>
    <dbReference type="NCBI Taxonomy" id="215803"/>
    <lineage>
        <taxon>Bacteria</taxon>
        <taxon>Pseudomonadati</taxon>
        <taxon>Myxococcota</taxon>
        <taxon>Polyangia</taxon>
        <taxon>Nannocystales</taxon>
        <taxon>Nannocystaceae</taxon>
        <taxon>Enhygromyxa</taxon>
    </lineage>
</organism>
<dbReference type="Gene3D" id="3.30.1330.60">
    <property type="entry name" value="OmpA-like domain"/>
    <property type="match status" value="1"/>
</dbReference>
<evidence type="ECO:0000256" key="1">
    <source>
        <dbReference type="ARBA" id="ARBA00004442"/>
    </source>
</evidence>
<dbReference type="OrthoDB" id="9809164at2"/>
<keyword evidence="5" id="KW-0732">Signal</keyword>
<dbReference type="InterPro" id="IPR036737">
    <property type="entry name" value="OmpA-like_sf"/>
</dbReference>
<keyword evidence="7" id="KW-0449">Lipoprotein</keyword>
<keyword evidence="3" id="KW-0998">Cell outer membrane</keyword>
<dbReference type="CDD" id="cd07185">
    <property type="entry name" value="OmpA_C-like"/>
    <property type="match status" value="1"/>
</dbReference>
<evidence type="ECO:0000256" key="3">
    <source>
        <dbReference type="ARBA" id="ARBA00023237"/>
    </source>
</evidence>
<evidence type="ECO:0000313" key="7">
    <source>
        <dbReference type="EMBL" id="PRQ01312.1"/>
    </source>
</evidence>
<dbReference type="PROSITE" id="PS51257">
    <property type="entry name" value="PROKAR_LIPOPROTEIN"/>
    <property type="match status" value="1"/>
</dbReference>
<keyword evidence="2 4" id="KW-0472">Membrane</keyword>
<dbReference type="Pfam" id="PF00691">
    <property type="entry name" value="OmpA"/>
    <property type="match status" value="1"/>
</dbReference>
<comment type="caution">
    <text evidence="7">The sequence shown here is derived from an EMBL/GenBank/DDBJ whole genome shotgun (WGS) entry which is preliminary data.</text>
</comment>
<reference evidence="7 8" key="1">
    <citation type="submission" date="2018-03" db="EMBL/GenBank/DDBJ databases">
        <title>Draft Genome Sequences of the Obligatory Marine Myxobacteria Enhygromyxa salina SWB005.</title>
        <authorList>
            <person name="Poehlein A."/>
            <person name="Moghaddam J.A."/>
            <person name="Harms H."/>
            <person name="Alanjari M."/>
            <person name="Koenig G.M."/>
            <person name="Daniel R."/>
            <person name="Schaeberle T.F."/>
        </authorList>
    </citation>
    <scope>NUCLEOTIDE SEQUENCE [LARGE SCALE GENOMIC DNA]</scope>
    <source>
        <strain evidence="7 8">SWB005</strain>
    </source>
</reference>
<gene>
    <name evidence="7" type="primary">pal</name>
    <name evidence="7" type="ORF">ENSA5_26830</name>
</gene>
<dbReference type="PANTHER" id="PTHR30329:SF21">
    <property type="entry name" value="LIPOPROTEIN YIAD-RELATED"/>
    <property type="match status" value="1"/>
</dbReference>
<dbReference type="GO" id="GO:0009279">
    <property type="term" value="C:cell outer membrane"/>
    <property type="evidence" value="ECO:0007669"/>
    <property type="project" value="UniProtKB-SubCell"/>
</dbReference>
<proteinExistence type="predicted"/>
<dbReference type="InterPro" id="IPR006665">
    <property type="entry name" value="OmpA-like"/>
</dbReference>
<feature type="signal peptide" evidence="5">
    <location>
        <begin position="1"/>
        <end position="25"/>
    </location>
</feature>
<dbReference type="SUPFAM" id="SSF103088">
    <property type="entry name" value="OmpA-like"/>
    <property type="match status" value="1"/>
</dbReference>
<dbReference type="EMBL" id="PVNK01000135">
    <property type="protein sequence ID" value="PRQ01312.1"/>
    <property type="molecule type" value="Genomic_DNA"/>
</dbReference>
<dbReference type="PANTHER" id="PTHR30329">
    <property type="entry name" value="STATOR ELEMENT OF FLAGELLAR MOTOR COMPLEX"/>
    <property type="match status" value="1"/>
</dbReference>
<sequence length="286" mass="30552">MPKRSLSARLSRLSFLGLFALGLTAMSTTGCKKPEYPACKKNKHCNQEMDEKCVDGTCQNCVENSECAGRGPNGEDYLCYEFRCVDPSEAIADGSGQGSPCTSSLDCTGGLVCQAGACNFCTQDMDCPTGTCDLGTGLCSDGMPGAPGSCTVDDDCAIDEICDGGMCIFSGDYSGDGEVLCELQAVFFGFDSPKLTPETEANLQAAAQCIADQGRLVYLEAHADPRGTEEYNILLTDRRGQGVKKFLVDLGVPPENMQVISKGSLEARGSDEQSYADDRRVEFIWQ</sequence>
<dbReference type="Proteomes" id="UP000237968">
    <property type="component" value="Unassembled WGS sequence"/>
</dbReference>
<protein>
    <submittedName>
        <fullName evidence="7">Peptidoglycan-associated lipoprotein</fullName>
    </submittedName>
</protein>
<feature type="chain" id="PRO_5015506590" evidence="5">
    <location>
        <begin position="26"/>
        <end position="286"/>
    </location>
</feature>
<dbReference type="InterPro" id="IPR006664">
    <property type="entry name" value="OMP_bac"/>
</dbReference>
<evidence type="ECO:0000256" key="2">
    <source>
        <dbReference type="ARBA" id="ARBA00023136"/>
    </source>
</evidence>
<feature type="domain" description="OmpA-like" evidence="6">
    <location>
        <begin position="175"/>
        <end position="286"/>
    </location>
</feature>
<accession>A0A2S9Y8C9</accession>
<dbReference type="PRINTS" id="PR01021">
    <property type="entry name" value="OMPADOMAIN"/>
</dbReference>
<comment type="subcellular location">
    <subcellularLocation>
        <location evidence="1">Cell outer membrane</location>
    </subcellularLocation>
</comment>
<evidence type="ECO:0000256" key="4">
    <source>
        <dbReference type="PROSITE-ProRule" id="PRU00473"/>
    </source>
</evidence>
<dbReference type="PROSITE" id="PS51123">
    <property type="entry name" value="OMPA_2"/>
    <property type="match status" value="1"/>
</dbReference>